<gene>
    <name evidence="1" type="ORF">H5V45_18405</name>
</gene>
<evidence type="ECO:0000313" key="1">
    <source>
        <dbReference type="EMBL" id="MBB6629305.1"/>
    </source>
</evidence>
<dbReference type="InterPro" id="IPR011009">
    <property type="entry name" value="Kinase-like_dom_sf"/>
</dbReference>
<dbReference type="AlphaFoldDB" id="A0A7X0RJH8"/>
<dbReference type="Proteomes" id="UP000523955">
    <property type="component" value="Unassembled WGS sequence"/>
</dbReference>
<dbReference type="EMBL" id="JACKXE010000001">
    <property type="protein sequence ID" value="MBB6629305.1"/>
    <property type="molecule type" value="Genomic_DNA"/>
</dbReference>
<evidence type="ECO:0000313" key="2">
    <source>
        <dbReference type="Proteomes" id="UP000523955"/>
    </source>
</evidence>
<comment type="caution">
    <text evidence="1">The sequence shown here is derived from an EMBL/GenBank/DDBJ whole genome shotgun (WGS) entry which is preliminary data.</text>
</comment>
<accession>A0A7X0RJH8</accession>
<protein>
    <submittedName>
        <fullName evidence="1">Phosphotransferase</fullName>
    </submittedName>
</protein>
<dbReference type="SUPFAM" id="SSF56112">
    <property type="entry name" value="Protein kinase-like (PK-like)"/>
    <property type="match status" value="1"/>
</dbReference>
<keyword evidence="1" id="KW-0808">Transferase</keyword>
<reference evidence="1 2" key="1">
    <citation type="submission" date="2020-08" db="EMBL/GenBank/DDBJ databases">
        <authorList>
            <person name="Seo M.-J."/>
        </authorList>
    </citation>
    <scope>NUCLEOTIDE SEQUENCE [LARGE SCALE GENOMIC DNA]</scope>
    <source>
        <strain evidence="1 2">KIGAM211</strain>
    </source>
</reference>
<sequence>MIPSTIPHGKTARRLQWSFLPPHVRRLVADRCGSPVVDAVSQGAGFTPGFASVLTCEDGSRYFVKAASTKAQRAFAQAYREEARKLTALPPDVPAARLLWSYDADDWVVLGLEHVESRQPRRPWRSADLDASLDLLERVADTLTPAPQAVTTDDFTQDFADFPGYWEHVRSTRPDLDAVHIAEAAALAARFADVCAGDTLVHTDVRDDNILLRPDGTALLCDWNFPCRGAAWLDTVLLMIGPRGDGLDVEAVLAARRLTRDVPTEHVDVVLALLAGYFLRQADEPVPPTSPHLRSAQRWQGEVLWEWLAERRGWV</sequence>
<name>A0A7X0RJH8_9ACTN</name>
<organism evidence="1 2">
    <name type="scientific">Nocardioides luti</name>
    <dbReference type="NCBI Taxonomy" id="2761101"/>
    <lineage>
        <taxon>Bacteria</taxon>
        <taxon>Bacillati</taxon>
        <taxon>Actinomycetota</taxon>
        <taxon>Actinomycetes</taxon>
        <taxon>Propionibacteriales</taxon>
        <taxon>Nocardioidaceae</taxon>
        <taxon>Nocardioides</taxon>
    </lineage>
</organism>
<dbReference type="RefSeq" id="WP_185254271.1">
    <property type="nucleotide sequence ID" value="NZ_JACKXE010000001.1"/>
</dbReference>
<proteinExistence type="predicted"/>
<dbReference type="GO" id="GO:0016740">
    <property type="term" value="F:transferase activity"/>
    <property type="evidence" value="ECO:0007669"/>
    <property type="project" value="UniProtKB-KW"/>
</dbReference>
<keyword evidence="2" id="KW-1185">Reference proteome</keyword>